<evidence type="ECO:0000313" key="3">
    <source>
        <dbReference type="EMBL" id="MDT0531864.1"/>
    </source>
</evidence>
<sequence>MPTTLQSILDDLYFSATSEADKGAKFERLMVAYLRTDPQYAEQFSQVWRWMEWPGRDGQADHGIDLVAQERDSGEVVAIQCKFYDPRSTIQKPDIDSFLSASGKFPYKRRMIISTTDRWGTNAEAAIRGQQIPVQRIRFKDLAESSIDWSQFSLATPEVLVLKDKKGLRQHQENAIKDVKAGFETHDRGKLIMACGTGKTFTSLRLAEQMVGTGRSALFLVPSIALLSQSLREWATESEVPLQAFAVCSDPKVSKVNLDNTSEDISSVDLPLPATTDSKLLHTKLASAPGDRMRVVFATYQSIGVVSAAQAAGGVDPFDLIICDEAHRTTGVTLAGEDESAFVRVHDPEYILGERRLYMTATPRIYDDNTKAKAGEADAIVTSMDGEEFGPEFHRLGFGEAVSKGLLTDYKVLVLGIDAGVVSRTFQAQLADDTLELRLDDVAKMVGCWNGLAKRGESGFGFGDDVAPMTRAVTFASSIKASKAFAETFQRITEHYIRSADFDREFTDEETGTPDRALRCEVRHVDGGMNALIRNEKLDWLREDAGTDTCRILSNARCLSEGVDVPALDAVIFLNPRKSQVDVVQSVGRVMRLAPDKKYGYIILPVAIPAGTPPDQALSGGRFDVIWQVLQALRAHDERFNAMINQIDLNRAPGERLEVIFPDHPTDDSDTSGETTSKRQYTQGMLDLPTVTQWRDAIYARIVAKVGSRRYWEDWAQDIREIAEAHITRIKTILDNPTPEIEKRFDAFLAGLRGNLNDSIGRDDAIEMLSQHLITKPVFDALFDGYDFTEHNPVSRTMQTMVDALDDQNLDSETKTLEAFYESVRVRAAGIDNTAGKQKIITDLYESFFKNAFPKMAESLGIVYTPVQVVDFILRSVEEVLHSEFGVSISDEGVHVLDPFTGTGTFIVRLLETGIIRPGDLLRKYSQELHANEILLLAYYIAAINIEATLHGLLKERDPSAGYVPFNGIVLADTFQMTEDDDKIDSVVFPTNNARAEAQKALDIRVIIGNPPYSVGQNSGNDNNANLKYPTLDNRIRTTYAADRNRGGGQSVFDSYIRAIRWASDRIGDEGVVGFVTNGGWVENNTADGLRKTLANEFSVIYVYNLRGNARTAGEQRRREKDNIFGQGARTTVAIILLVKKAGATGSAEVRYRDIGDYLTREDKLRIIEESRLDTVDWQSISPNTHGDWLGHRDEAFGLFAAIGDKRGSANGLTIFATYSRGLETGRDAWVYNYSNRNLMDNVRRTAAAYNAQVDAFKDFIIDHPGEKPRSLVDEFIDTDATKISWTNSLKNRLAARKPVSFSPEAARMALYRPFNKQHVYFDRALNHIVGQLPAIFPTPSHTNIGFYQVGSGSAVPFSVIMTDLLPDLHVTGAGSGGQYFPRWSYVELEGSADLLSMLDDNASDRYERVDNITDSALADYRSAYGASVSKDDIFFYTYGLLHSPEYRIRYSADLKKMLPRIPKVATSEDFHRFADAGRELAELHIGYEEVEPYPLTESADGKVTGSELYRMQKMRFAGTGKAKDRSTIIYNRYITLSGIPEEAYRYTVGTRSAVEWVMERYQVKSESASGITNDPNEWLKELGDPRYIVDLVKRVVTVSLETMKIVDSLPSLILKAG</sequence>
<organism evidence="3 4">
    <name type="scientific">Micromonospora reichwaldensis</name>
    <dbReference type="NCBI Taxonomy" id="3075516"/>
    <lineage>
        <taxon>Bacteria</taxon>
        <taxon>Bacillati</taxon>
        <taxon>Actinomycetota</taxon>
        <taxon>Actinomycetes</taxon>
        <taxon>Micromonosporales</taxon>
        <taxon>Micromonosporaceae</taxon>
        <taxon>Micromonospora</taxon>
    </lineage>
</organism>
<dbReference type="Gene3D" id="3.40.50.150">
    <property type="entry name" value="Vaccinia Virus protein VP39"/>
    <property type="match status" value="1"/>
</dbReference>
<dbReference type="SUPFAM" id="SSF52980">
    <property type="entry name" value="Restriction endonuclease-like"/>
    <property type="match status" value="1"/>
</dbReference>
<dbReference type="Gene3D" id="3.40.50.300">
    <property type="entry name" value="P-loop containing nucleotide triphosphate hydrolases"/>
    <property type="match status" value="2"/>
</dbReference>
<dbReference type="InterPro" id="IPR029063">
    <property type="entry name" value="SAM-dependent_MTases_sf"/>
</dbReference>
<dbReference type="PANTHER" id="PTHR47396:SF1">
    <property type="entry name" value="ATP-DEPENDENT HELICASE IRC3-RELATED"/>
    <property type="match status" value="1"/>
</dbReference>
<dbReference type="Pfam" id="PF04851">
    <property type="entry name" value="ResIII"/>
    <property type="match status" value="1"/>
</dbReference>
<dbReference type="PROSITE" id="PS00092">
    <property type="entry name" value="N6_MTASE"/>
    <property type="match status" value="1"/>
</dbReference>
<dbReference type="SMART" id="SM00487">
    <property type="entry name" value="DEXDc"/>
    <property type="match status" value="1"/>
</dbReference>
<dbReference type="Pfam" id="PF00271">
    <property type="entry name" value="Helicase_C"/>
    <property type="match status" value="1"/>
</dbReference>
<evidence type="ECO:0000259" key="2">
    <source>
        <dbReference type="PROSITE" id="PS51192"/>
    </source>
</evidence>
<dbReference type="Pfam" id="PF18135">
    <property type="entry name" value="Type_ISP_C"/>
    <property type="match status" value="1"/>
</dbReference>
<dbReference type="Proteomes" id="UP001180973">
    <property type="component" value="Unassembled WGS sequence"/>
</dbReference>
<dbReference type="InterPro" id="IPR050742">
    <property type="entry name" value="Helicase_Restrict-Modif_Enz"/>
</dbReference>
<dbReference type="InterPro" id="IPR011856">
    <property type="entry name" value="tRNA_endonuc-like_dom_sf"/>
</dbReference>
<dbReference type="InterPro" id="IPR011335">
    <property type="entry name" value="Restrct_endonuc-II-like"/>
</dbReference>
<accession>A0ABU2X1Z8</accession>
<dbReference type="PROSITE" id="PS51192">
    <property type="entry name" value="HELICASE_ATP_BIND_1"/>
    <property type="match status" value="1"/>
</dbReference>
<dbReference type="Pfam" id="PF13156">
    <property type="entry name" value="Mrr_cat_2"/>
    <property type="match status" value="1"/>
</dbReference>
<dbReference type="InterPro" id="IPR041635">
    <property type="entry name" value="Type_ISP_LLaBIII_C"/>
</dbReference>
<comment type="caution">
    <text evidence="3">The sequence shown here is derived from an EMBL/GenBank/DDBJ whole genome shotgun (WGS) entry which is preliminary data.</text>
</comment>
<dbReference type="Pfam" id="PF02384">
    <property type="entry name" value="N6_Mtase"/>
    <property type="match status" value="1"/>
</dbReference>
<dbReference type="InterPro" id="IPR003356">
    <property type="entry name" value="DNA_methylase_A-5"/>
</dbReference>
<dbReference type="SUPFAM" id="SSF52540">
    <property type="entry name" value="P-loop containing nucleoside triphosphate hydrolases"/>
    <property type="match status" value="1"/>
</dbReference>
<dbReference type="SUPFAM" id="SSF53335">
    <property type="entry name" value="S-adenosyl-L-methionine-dependent methyltransferases"/>
    <property type="match status" value="1"/>
</dbReference>
<name>A0ABU2X1Z8_9ACTN</name>
<reference evidence="3" key="1">
    <citation type="submission" date="2023-09" db="EMBL/GenBank/DDBJ databases">
        <title>30 novel species of actinomycetes from the DSMZ collection.</title>
        <authorList>
            <person name="Nouioui I."/>
        </authorList>
    </citation>
    <scope>NUCLEOTIDE SEQUENCE</scope>
    <source>
        <strain evidence="3">DSM 115977</strain>
    </source>
</reference>
<dbReference type="Pfam" id="PF22240">
    <property type="entry name" value="ISP_coupler"/>
    <property type="match status" value="1"/>
</dbReference>
<keyword evidence="1" id="KW-0680">Restriction system</keyword>
<dbReference type="InterPro" id="IPR027417">
    <property type="entry name" value="P-loop_NTPase"/>
</dbReference>
<dbReference type="CDD" id="cd18785">
    <property type="entry name" value="SF2_C"/>
    <property type="match status" value="1"/>
</dbReference>
<dbReference type="PANTHER" id="PTHR47396">
    <property type="entry name" value="TYPE I RESTRICTION ENZYME ECOKI R PROTEIN"/>
    <property type="match status" value="1"/>
</dbReference>
<feature type="domain" description="Helicase ATP-binding" evidence="2">
    <location>
        <begin position="180"/>
        <end position="381"/>
    </location>
</feature>
<dbReference type="InterPro" id="IPR039442">
    <property type="entry name" value="Mrr-like_dom"/>
</dbReference>
<dbReference type="CDD" id="cd22333">
    <property type="entry name" value="LlaBIII_nuclease-like"/>
    <property type="match status" value="1"/>
</dbReference>
<dbReference type="RefSeq" id="WP_311413681.1">
    <property type="nucleotide sequence ID" value="NZ_JAVRFL010000030.1"/>
</dbReference>
<dbReference type="SMART" id="SM00490">
    <property type="entry name" value="HELICc"/>
    <property type="match status" value="1"/>
</dbReference>
<proteinExistence type="predicted"/>
<dbReference type="InterPro" id="IPR006935">
    <property type="entry name" value="Helicase/UvrB_N"/>
</dbReference>
<dbReference type="InterPro" id="IPR053980">
    <property type="entry name" value="ISP_coupler"/>
</dbReference>
<protein>
    <submittedName>
        <fullName evidence="3">Type ISP restriction/modification enzyme</fullName>
    </submittedName>
</protein>
<evidence type="ECO:0000256" key="1">
    <source>
        <dbReference type="ARBA" id="ARBA00022747"/>
    </source>
</evidence>
<dbReference type="InterPro" id="IPR002052">
    <property type="entry name" value="DNA_methylase_N6_adenine_CS"/>
</dbReference>
<keyword evidence="4" id="KW-1185">Reference proteome</keyword>
<gene>
    <name evidence="3" type="ORF">RM555_22995</name>
</gene>
<dbReference type="PRINTS" id="PR00507">
    <property type="entry name" value="N12N6MTFRASE"/>
</dbReference>
<dbReference type="Gene3D" id="3.40.1350.10">
    <property type="match status" value="1"/>
</dbReference>
<evidence type="ECO:0000313" key="4">
    <source>
        <dbReference type="Proteomes" id="UP001180973"/>
    </source>
</evidence>
<dbReference type="EMBL" id="JAVRFL010000030">
    <property type="protein sequence ID" value="MDT0531864.1"/>
    <property type="molecule type" value="Genomic_DNA"/>
</dbReference>
<dbReference type="InterPro" id="IPR001650">
    <property type="entry name" value="Helicase_C-like"/>
</dbReference>
<dbReference type="InterPro" id="IPR014001">
    <property type="entry name" value="Helicase_ATP-bd"/>
</dbReference>